<evidence type="ECO:0000259" key="2">
    <source>
        <dbReference type="PROSITE" id="PS50943"/>
    </source>
</evidence>
<dbReference type="Pfam" id="PF01381">
    <property type="entry name" value="HTH_3"/>
    <property type="match status" value="1"/>
</dbReference>
<dbReference type="PROSITE" id="PS50943">
    <property type="entry name" value="HTH_CROC1"/>
    <property type="match status" value="1"/>
</dbReference>
<evidence type="ECO:0000256" key="1">
    <source>
        <dbReference type="ARBA" id="ARBA00023125"/>
    </source>
</evidence>
<feature type="domain" description="HTH cro/C1-type" evidence="2">
    <location>
        <begin position="12"/>
        <end position="66"/>
    </location>
</feature>
<keyword evidence="4" id="KW-1185">Reference proteome</keyword>
<dbReference type="CDD" id="cd00093">
    <property type="entry name" value="HTH_XRE"/>
    <property type="match status" value="1"/>
</dbReference>
<evidence type="ECO:0000313" key="3">
    <source>
        <dbReference type="EMBL" id="MCU6743428.1"/>
    </source>
</evidence>
<evidence type="ECO:0000313" key="4">
    <source>
        <dbReference type="Proteomes" id="UP001652432"/>
    </source>
</evidence>
<gene>
    <name evidence="3" type="ORF">OCV77_02735</name>
</gene>
<reference evidence="3 4" key="1">
    <citation type="journal article" date="2021" name="ISME Commun">
        <title>Automated analysis of genomic sequences facilitates high-throughput and comprehensive description of bacteria.</title>
        <authorList>
            <person name="Hitch T.C.A."/>
        </authorList>
    </citation>
    <scope>NUCLEOTIDE SEQUENCE [LARGE SCALE GENOMIC DNA]</scope>
    <source>
        <strain evidence="3 4">Sanger_18</strain>
    </source>
</reference>
<organism evidence="3 4">
    <name type="scientific">Suilimivivens aceti</name>
    <dbReference type="NCBI Taxonomy" id="2981774"/>
    <lineage>
        <taxon>Bacteria</taxon>
        <taxon>Bacillati</taxon>
        <taxon>Bacillota</taxon>
        <taxon>Clostridia</taxon>
        <taxon>Lachnospirales</taxon>
        <taxon>Lachnospiraceae</taxon>
        <taxon>Suilimivivens</taxon>
    </lineage>
</organism>
<dbReference type="EMBL" id="JAOQKJ010000002">
    <property type="protein sequence ID" value="MCU6743428.1"/>
    <property type="molecule type" value="Genomic_DNA"/>
</dbReference>
<dbReference type="SUPFAM" id="SSF47413">
    <property type="entry name" value="lambda repressor-like DNA-binding domains"/>
    <property type="match status" value="1"/>
</dbReference>
<protein>
    <submittedName>
        <fullName evidence="3">Helix-turn-helix domain-containing protein</fullName>
    </submittedName>
</protein>
<keyword evidence="1" id="KW-0238">DNA-binding</keyword>
<dbReference type="RefSeq" id="WP_262573144.1">
    <property type="nucleotide sequence ID" value="NZ_JAOQKJ010000002.1"/>
</dbReference>
<dbReference type="InterPro" id="IPR001387">
    <property type="entry name" value="Cro/C1-type_HTH"/>
</dbReference>
<name>A0ABT2SZK7_9FIRM</name>
<dbReference type="SMART" id="SM00530">
    <property type="entry name" value="HTH_XRE"/>
    <property type="match status" value="1"/>
</dbReference>
<proteinExistence type="predicted"/>
<comment type="caution">
    <text evidence="3">The sequence shown here is derived from an EMBL/GenBank/DDBJ whole genome shotgun (WGS) entry which is preliminary data.</text>
</comment>
<dbReference type="PANTHER" id="PTHR46558">
    <property type="entry name" value="TRACRIPTIONAL REGULATORY PROTEIN-RELATED-RELATED"/>
    <property type="match status" value="1"/>
</dbReference>
<dbReference type="InterPro" id="IPR010982">
    <property type="entry name" value="Lambda_DNA-bd_dom_sf"/>
</dbReference>
<dbReference type="PANTHER" id="PTHR46558:SF4">
    <property type="entry name" value="DNA-BIDING PHAGE PROTEIN"/>
    <property type="match status" value="1"/>
</dbReference>
<dbReference type="Gene3D" id="1.10.260.40">
    <property type="entry name" value="lambda repressor-like DNA-binding domains"/>
    <property type="match status" value="1"/>
</dbReference>
<dbReference type="Proteomes" id="UP001652432">
    <property type="component" value="Unassembled WGS sequence"/>
</dbReference>
<accession>A0ABT2SZK7</accession>
<sequence length="152" mass="17896">MKKDKRPLNQYLKELRKSCGYSQEFVASHLNITRQTYSHYETGRISPPVNSLYNLARLYGVPAEEFLELAVTYNISMDFATQPPVSDSAVSEDLSGFLDYINAPENIRKFKPLDRKERMILYYYQQLDARDQQDILSFMKVKCQNRSHDRKR</sequence>